<accession>A0A4P2QKU6</accession>
<name>A0A4P2QKU6_SORCE</name>
<evidence type="ECO:0000313" key="2">
    <source>
        <dbReference type="Proteomes" id="UP000295497"/>
    </source>
</evidence>
<evidence type="ECO:0000313" key="1">
    <source>
        <dbReference type="EMBL" id="AUX30331.1"/>
    </source>
</evidence>
<dbReference type="InterPro" id="IPR011042">
    <property type="entry name" value="6-blade_b-propeller_TolB-like"/>
</dbReference>
<dbReference type="AlphaFoldDB" id="A0A4P2QKU6"/>
<dbReference type="Proteomes" id="UP000295497">
    <property type="component" value="Chromosome"/>
</dbReference>
<protein>
    <recommendedName>
        <fullName evidence="3">DUF5050 domain-containing protein</fullName>
    </recommendedName>
</protein>
<reference evidence="1 2" key="1">
    <citation type="submission" date="2015-09" db="EMBL/GenBank/DDBJ databases">
        <title>Sorangium comparison.</title>
        <authorList>
            <person name="Zaburannyi N."/>
            <person name="Bunk B."/>
            <person name="Overmann J."/>
            <person name="Mueller R."/>
        </authorList>
    </citation>
    <scope>NUCLEOTIDE SEQUENCE [LARGE SCALE GENOMIC DNA]</scope>
    <source>
        <strain evidence="1 2">So ce836</strain>
    </source>
</reference>
<dbReference type="Gene3D" id="2.120.10.30">
    <property type="entry name" value="TolB, C-terminal domain"/>
    <property type="match status" value="2"/>
</dbReference>
<gene>
    <name evidence="1" type="ORF">SOCE836_024340</name>
</gene>
<organism evidence="1 2">
    <name type="scientific">Sorangium cellulosum</name>
    <name type="common">Polyangium cellulosum</name>
    <dbReference type="NCBI Taxonomy" id="56"/>
    <lineage>
        <taxon>Bacteria</taxon>
        <taxon>Pseudomonadati</taxon>
        <taxon>Myxococcota</taxon>
        <taxon>Polyangia</taxon>
        <taxon>Polyangiales</taxon>
        <taxon>Polyangiaceae</taxon>
        <taxon>Sorangium</taxon>
    </lineage>
</organism>
<dbReference type="SUPFAM" id="SSF63825">
    <property type="entry name" value="YWTD domain"/>
    <property type="match status" value="1"/>
</dbReference>
<dbReference type="EMBL" id="CP012672">
    <property type="protein sequence ID" value="AUX30331.1"/>
    <property type="molecule type" value="Genomic_DNA"/>
</dbReference>
<dbReference type="InterPro" id="IPR050778">
    <property type="entry name" value="Cueball_EGF_LRP_Nidogen"/>
</dbReference>
<sequence length="330" mass="33215">MLALGCVLEIDVPGATASGGAGGSGATCADPSSDGLRCGACGHGCRGGLCSDAACQPVVLAAAAGAPLAIAVDATHVYWTHRDTDEIMSAPIDGGEAVTIAESCPSFGIEVSATDATWTCAELGTVYRAPLEGGEPVPLATGLNLPMGLALDATSIYVGDDSAVKRVPIGGGEAVQLAVGSGSRRLEIDDTHVYWTNADASTIRKVPIGGGEDVILATGYFESHEVALDATTVYWTTPGEGPGVGSVNKVPKAGGTPVALATGQASPFSIAVDGTHVYWVNVADGEIKRVPVDGGEAVVVISGVSPNDLAVDGTSIYWTEESGFVMKLAK</sequence>
<evidence type="ECO:0008006" key="3">
    <source>
        <dbReference type="Google" id="ProtNLM"/>
    </source>
</evidence>
<dbReference type="PANTHER" id="PTHR46513">
    <property type="entry name" value="VITELLOGENIN RECEPTOR-LIKE PROTEIN-RELATED-RELATED"/>
    <property type="match status" value="1"/>
</dbReference>
<proteinExistence type="predicted"/>